<dbReference type="Gene3D" id="1.20.120.140">
    <property type="entry name" value="Signal recognition particle SRP54, nucleotide-binding domain"/>
    <property type="match status" value="1"/>
</dbReference>
<dbReference type="SMART" id="SM00963">
    <property type="entry name" value="SRP54_N"/>
    <property type="match status" value="1"/>
</dbReference>
<reference evidence="10 11" key="2">
    <citation type="journal article" date="2016" name="Genome Announc.">
        <title>Complete Genome Sequences of Two Interactive Moderate Thermophiles, Paenibacillus napthalenovorans 32O-Y and Paenibacillus sp. 32O-W.</title>
        <authorList>
            <person name="Butler R.R.III."/>
            <person name="Wang J."/>
            <person name="Stark B.C."/>
            <person name="Pombert J.F."/>
        </authorList>
    </citation>
    <scope>NUCLEOTIDE SEQUENCE [LARGE SCALE GENOMIC DNA]</scope>
    <source>
        <strain evidence="10 11">32O-Y</strain>
    </source>
</reference>
<dbReference type="GO" id="GO:0048500">
    <property type="term" value="C:signal recognition particle"/>
    <property type="evidence" value="ECO:0007669"/>
    <property type="project" value="UniProtKB-UniRule"/>
</dbReference>
<keyword evidence="6 9" id="KW-0733">Signal recognition particle</keyword>
<dbReference type="HAMAP" id="MF_00306">
    <property type="entry name" value="SRP54"/>
    <property type="match status" value="1"/>
</dbReference>
<sequence>MAFEGLSSRLQSVFSKLRGKGKLTEDDVNEALREVRLALLEADVNFKVVKEFVAKVKERAIGQEVMQSFTPGMVVVDIVNKELTALMGGTQSKLVRASKPPTVIMMAGLQGAGKTTTSGKLAKLLLQQNHRPLLAAADIYRPAAIKQLQVLGEQLKIPVFSLGDKVSPVEIAKQALQHAKDHNNDYLIIDTAGRLHIDESLMDELKQIAEAVNPNEILLVVDAMTGQDAVNVAESFHKQLELTGVVLTKLDGDTRGGAALSVKAVTGCPIKFAAMGEKMDALEPFHPERMASRILGMGDMLTLIEKAQATIDADKAKEMERKLRTAEFTFDDFLDQMEQVKKLGPLDQLLDMLPGAGKMKGMKDLKVDDKQMSRVAAIVKSMTKEERQNPDLLNPSRRKRLAAGSGNSIQDVNRFIKQFEDMRKMMKQFSGMMGPKGAKQLKQLKKLGRGMKFPF</sequence>
<keyword evidence="3 9" id="KW-0378">Hydrolase</keyword>
<feature type="binding site" evidence="9">
    <location>
        <begin position="108"/>
        <end position="115"/>
    </location>
    <ligand>
        <name>GTP</name>
        <dbReference type="ChEBI" id="CHEBI:37565"/>
    </ligand>
</feature>
<feature type="binding site" evidence="9">
    <location>
        <begin position="190"/>
        <end position="194"/>
    </location>
    <ligand>
        <name>GTP</name>
        <dbReference type="ChEBI" id="CHEBI:37565"/>
    </ligand>
</feature>
<comment type="subcellular location">
    <subcellularLocation>
        <location evidence="9">Cytoplasm</location>
    </subcellularLocation>
    <text evidence="9">The SRP-RNC complex is targeted to the cytoplasmic membrane.</text>
</comment>
<proteinExistence type="inferred from homology"/>
<evidence type="ECO:0000256" key="3">
    <source>
        <dbReference type="ARBA" id="ARBA00022801"/>
    </source>
</evidence>
<dbReference type="PANTHER" id="PTHR11564:SF5">
    <property type="entry name" value="SIGNAL RECOGNITION PARTICLE SUBUNIT SRP54"/>
    <property type="match status" value="1"/>
</dbReference>
<dbReference type="KEGG" id="pnp:IJ22_12230"/>
<organism evidence="10 11">
    <name type="scientific">Paenibacillus naphthalenovorans</name>
    <dbReference type="NCBI Taxonomy" id="162209"/>
    <lineage>
        <taxon>Bacteria</taxon>
        <taxon>Bacillati</taxon>
        <taxon>Bacillota</taxon>
        <taxon>Bacilli</taxon>
        <taxon>Bacillales</taxon>
        <taxon>Paenibacillaceae</taxon>
        <taxon>Paenibacillus</taxon>
    </lineage>
</organism>
<dbReference type="Pfam" id="PF00448">
    <property type="entry name" value="SRP54"/>
    <property type="match status" value="1"/>
</dbReference>
<dbReference type="STRING" id="162209.IJ22_12230"/>
<evidence type="ECO:0000313" key="10">
    <source>
        <dbReference type="EMBL" id="ALS21599.1"/>
    </source>
</evidence>
<accession>A0A0U2MVB6</accession>
<dbReference type="InterPro" id="IPR004125">
    <property type="entry name" value="Signal_recog_particle_SRP54_M"/>
</dbReference>
<dbReference type="RefSeq" id="WP_054818957.1">
    <property type="nucleotide sequence ID" value="NZ_CP013652.1"/>
</dbReference>
<evidence type="ECO:0000256" key="7">
    <source>
        <dbReference type="ARBA" id="ARBA00023274"/>
    </source>
</evidence>
<reference evidence="11" key="1">
    <citation type="submission" date="2015-12" db="EMBL/GenBank/DDBJ databases">
        <title>Complete genome sequences of two moderately thermophilic Paenibacillus species.</title>
        <authorList>
            <person name="Butler R.III."/>
            <person name="Wang J."/>
            <person name="Stark B.C."/>
            <person name="Pombert J.-F."/>
        </authorList>
    </citation>
    <scope>NUCLEOTIDE SEQUENCE [LARGE SCALE GENOMIC DNA]</scope>
    <source>
        <strain evidence="11">32O-Y</strain>
    </source>
</reference>
<dbReference type="InterPro" id="IPR036891">
    <property type="entry name" value="Signal_recog_part_SRP54_M_sf"/>
</dbReference>
<dbReference type="CDD" id="cd18539">
    <property type="entry name" value="SRP_G"/>
    <property type="match status" value="1"/>
</dbReference>
<dbReference type="InterPro" id="IPR000897">
    <property type="entry name" value="SRP54_GTPase_dom"/>
</dbReference>
<keyword evidence="9" id="KW-0963">Cytoplasm</keyword>
<dbReference type="InterPro" id="IPR003593">
    <property type="entry name" value="AAA+_ATPase"/>
</dbReference>
<evidence type="ECO:0000256" key="8">
    <source>
        <dbReference type="ARBA" id="ARBA00048027"/>
    </source>
</evidence>
<dbReference type="OrthoDB" id="9804720at2"/>
<comment type="similarity">
    <text evidence="1 9">Belongs to the GTP-binding SRP family. SRP54 subfamily.</text>
</comment>
<comment type="domain">
    <text evidence="9">Composed of three domains: the N-terminal N domain, which is responsible for interactions with the ribosome, the central G domain, which binds GTP, and the C-terminal M domain, which binds the RNA and the signal sequence of the RNC.</text>
</comment>
<comment type="function">
    <text evidence="9">Involved in targeting and insertion of nascent membrane proteins into the cytoplasmic membrane. Binds to the hydrophobic signal sequence of the ribosome-nascent chain (RNC) as it emerges from the ribosomes. The SRP-RNC complex is then targeted to the cytoplasmic membrane where it interacts with the SRP receptor FtsY.</text>
</comment>
<dbReference type="InterPro" id="IPR022941">
    <property type="entry name" value="SRP54"/>
</dbReference>
<dbReference type="GO" id="GO:0005525">
    <property type="term" value="F:GTP binding"/>
    <property type="evidence" value="ECO:0007669"/>
    <property type="project" value="UniProtKB-UniRule"/>
</dbReference>
<dbReference type="Pfam" id="PF02978">
    <property type="entry name" value="SRP_SPB"/>
    <property type="match status" value="1"/>
</dbReference>
<evidence type="ECO:0000313" key="11">
    <source>
        <dbReference type="Proteomes" id="UP000061660"/>
    </source>
</evidence>
<dbReference type="SMART" id="SM00962">
    <property type="entry name" value="SRP54"/>
    <property type="match status" value="1"/>
</dbReference>
<feature type="binding site" evidence="9">
    <location>
        <begin position="248"/>
        <end position="251"/>
    </location>
    <ligand>
        <name>GTP</name>
        <dbReference type="ChEBI" id="CHEBI:37565"/>
    </ligand>
</feature>
<dbReference type="GO" id="GO:0008312">
    <property type="term" value="F:7S RNA binding"/>
    <property type="evidence" value="ECO:0007669"/>
    <property type="project" value="InterPro"/>
</dbReference>
<comment type="catalytic activity">
    <reaction evidence="8 9">
        <text>GTP + H2O = GDP + phosphate + H(+)</text>
        <dbReference type="Rhea" id="RHEA:19669"/>
        <dbReference type="ChEBI" id="CHEBI:15377"/>
        <dbReference type="ChEBI" id="CHEBI:15378"/>
        <dbReference type="ChEBI" id="CHEBI:37565"/>
        <dbReference type="ChEBI" id="CHEBI:43474"/>
        <dbReference type="ChEBI" id="CHEBI:58189"/>
        <dbReference type="EC" id="3.6.5.4"/>
    </reaction>
</comment>
<keyword evidence="2 9" id="KW-0547">Nucleotide-binding</keyword>
<gene>
    <name evidence="9" type="primary">ffh</name>
    <name evidence="10" type="ORF">IJ22_12230</name>
</gene>
<dbReference type="InterPro" id="IPR027417">
    <property type="entry name" value="P-loop_NTPase"/>
</dbReference>
<dbReference type="SUPFAM" id="SSF52540">
    <property type="entry name" value="P-loop containing nucleoside triphosphate hydrolases"/>
    <property type="match status" value="1"/>
</dbReference>
<evidence type="ECO:0000256" key="2">
    <source>
        <dbReference type="ARBA" id="ARBA00022741"/>
    </source>
</evidence>
<evidence type="ECO:0000256" key="9">
    <source>
        <dbReference type="HAMAP-Rule" id="MF_00306"/>
    </source>
</evidence>
<name>A0A0U2MVB6_9BACL</name>
<dbReference type="InterPro" id="IPR042101">
    <property type="entry name" value="SRP54_N_sf"/>
</dbReference>
<dbReference type="SMART" id="SM00382">
    <property type="entry name" value="AAA"/>
    <property type="match status" value="1"/>
</dbReference>
<dbReference type="Gene3D" id="3.40.50.300">
    <property type="entry name" value="P-loop containing nucleotide triphosphate hydrolases"/>
    <property type="match status" value="1"/>
</dbReference>
<keyword evidence="4 9" id="KW-0694">RNA-binding</keyword>
<comment type="subunit">
    <text evidence="9">Part of the signal recognition particle protein translocation system, which is composed of SRP and FtsY.</text>
</comment>
<keyword evidence="5 9" id="KW-0342">GTP-binding</keyword>
<evidence type="ECO:0000256" key="6">
    <source>
        <dbReference type="ARBA" id="ARBA00023135"/>
    </source>
</evidence>
<dbReference type="PANTHER" id="PTHR11564">
    <property type="entry name" value="SIGNAL RECOGNITION PARTICLE 54K PROTEIN SRP54"/>
    <property type="match status" value="1"/>
</dbReference>
<dbReference type="Proteomes" id="UP000061660">
    <property type="component" value="Chromosome"/>
</dbReference>
<dbReference type="GO" id="GO:0003924">
    <property type="term" value="F:GTPase activity"/>
    <property type="evidence" value="ECO:0007669"/>
    <property type="project" value="UniProtKB-UniRule"/>
</dbReference>
<evidence type="ECO:0000256" key="5">
    <source>
        <dbReference type="ARBA" id="ARBA00023134"/>
    </source>
</evidence>
<dbReference type="EMBL" id="CP013652">
    <property type="protein sequence ID" value="ALS21599.1"/>
    <property type="molecule type" value="Genomic_DNA"/>
</dbReference>
<dbReference type="NCBIfam" id="TIGR00959">
    <property type="entry name" value="ffh"/>
    <property type="match status" value="1"/>
</dbReference>
<evidence type="ECO:0000256" key="1">
    <source>
        <dbReference type="ARBA" id="ARBA00005450"/>
    </source>
</evidence>
<dbReference type="InterPro" id="IPR004780">
    <property type="entry name" value="SRP"/>
</dbReference>
<dbReference type="SUPFAM" id="SSF47446">
    <property type="entry name" value="Signal peptide-binding domain"/>
    <property type="match status" value="1"/>
</dbReference>
<dbReference type="InterPro" id="IPR013822">
    <property type="entry name" value="Signal_recog_particl_SRP54_hlx"/>
</dbReference>
<dbReference type="PATRIC" id="fig|162209.4.peg.1301"/>
<protein>
    <recommendedName>
        <fullName evidence="9">Signal recognition particle protein</fullName>
        <ecNumber evidence="9">3.6.5.4</ecNumber>
    </recommendedName>
    <alternativeName>
        <fullName evidence="9">Fifty-four homolog</fullName>
    </alternativeName>
</protein>
<dbReference type="FunFam" id="3.40.50.300:FF:000022">
    <property type="entry name" value="Signal recognition particle 54 kDa subunit"/>
    <property type="match status" value="1"/>
</dbReference>
<dbReference type="Pfam" id="PF02881">
    <property type="entry name" value="SRP54_N"/>
    <property type="match status" value="1"/>
</dbReference>
<evidence type="ECO:0000256" key="4">
    <source>
        <dbReference type="ARBA" id="ARBA00022884"/>
    </source>
</evidence>
<keyword evidence="11" id="KW-1185">Reference proteome</keyword>
<dbReference type="EC" id="3.6.5.4" evidence="9"/>
<dbReference type="AlphaFoldDB" id="A0A0U2MVB6"/>
<dbReference type="GO" id="GO:0006614">
    <property type="term" value="P:SRP-dependent cotranslational protein targeting to membrane"/>
    <property type="evidence" value="ECO:0007669"/>
    <property type="project" value="InterPro"/>
</dbReference>
<dbReference type="Gene3D" id="1.10.260.30">
    <property type="entry name" value="Signal recognition particle, SRP54 subunit, M-domain"/>
    <property type="match status" value="1"/>
</dbReference>
<keyword evidence="7 9" id="KW-0687">Ribonucleoprotein</keyword>